<evidence type="ECO:0000313" key="2">
    <source>
        <dbReference type="Proteomes" id="UP000542111"/>
    </source>
</evidence>
<name>A0A7Y1QKN5_9PSED</name>
<dbReference type="EMBL" id="JAAQYP010000015">
    <property type="protein sequence ID" value="NNA95911.1"/>
    <property type="molecule type" value="Genomic_DNA"/>
</dbReference>
<sequence>MSLISERKIDDIGSLLSVRSMSEDEFYDAIGEGAKTVYSCPKCGRLHVDEGDGVFRSYIKEGM</sequence>
<accession>A0A7Y1QKN5</accession>
<proteinExistence type="predicted"/>
<organism evidence="1 2">
    <name type="scientific">Pseudomonas gessardii</name>
    <dbReference type="NCBI Taxonomy" id="78544"/>
    <lineage>
        <taxon>Bacteria</taxon>
        <taxon>Pseudomonadati</taxon>
        <taxon>Pseudomonadota</taxon>
        <taxon>Gammaproteobacteria</taxon>
        <taxon>Pseudomonadales</taxon>
        <taxon>Pseudomonadaceae</taxon>
        <taxon>Pseudomonas</taxon>
    </lineage>
</organism>
<reference evidence="1 2" key="1">
    <citation type="journal article" date="2020" name="Front. Microbiol.">
        <title>Genetic Organization of the aprX-lipA2 Operon Affects the Proteolytic Potential of Pseudomonas Species in Milk.</title>
        <authorList>
            <person name="Maier C."/>
            <person name="Huptas C."/>
            <person name="von Neubeck M."/>
            <person name="Scherer S."/>
            <person name="Wenning M."/>
            <person name="Lucking G."/>
        </authorList>
    </citation>
    <scope>NUCLEOTIDE SEQUENCE [LARGE SCALE GENOMIC DNA]</scope>
    <source>
        <strain evidence="1 2">G4779</strain>
    </source>
</reference>
<protein>
    <submittedName>
        <fullName evidence="1">Uncharacterized protein</fullName>
    </submittedName>
</protein>
<dbReference type="AlphaFoldDB" id="A0A7Y1QKN5"/>
<evidence type="ECO:0000313" key="1">
    <source>
        <dbReference type="EMBL" id="NNA95911.1"/>
    </source>
</evidence>
<comment type="caution">
    <text evidence="1">The sequence shown here is derived from an EMBL/GenBank/DDBJ whole genome shotgun (WGS) entry which is preliminary data.</text>
</comment>
<gene>
    <name evidence="1" type="ORF">HBO33_12105</name>
</gene>
<dbReference type="Proteomes" id="UP000542111">
    <property type="component" value="Unassembled WGS sequence"/>
</dbReference>